<evidence type="ECO:0000256" key="3">
    <source>
        <dbReference type="SAM" id="SignalP"/>
    </source>
</evidence>
<dbReference type="EMBL" id="CH933806">
    <property type="protein sequence ID" value="KRG00961.1"/>
    <property type="molecule type" value="Genomic_DNA"/>
</dbReference>
<protein>
    <submittedName>
        <fullName evidence="5">Uncharacterized protein, isoform B</fullName>
        <ecNumber evidence="5">3.4.21.-</ecNumber>
    </submittedName>
</protein>
<dbReference type="OrthoDB" id="6339452at2759"/>
<name>A0A0Q9X8K9_DROMO</name>
<evidence type="ECO:0000256" key="1">
    <source>
        <dbReference type="ARBA" id="ARBA00023157"/>
    </source>
</evidence>
<dbReference type="Gene3D" id="2.40.10.10">
    <property type="entry name" value="Trypsin-like serine proteases"/>
    <property type="match status" value="2"/>
</dbReference>
<dbReference type="InterPro" id="IPR001314">
    <property type="entry name" value="Peptidase_S1A"/>
</dbReference>
<dbReference type="InParanoid" id="A0A0Q9X8K9"/>
<dbReference type="InterPro" id="IPR009003">
    <property type="entry name" value="Peptidase_S1_PA"/>
</dbReference>
<dbReference type="InterPro" id="IPR043504">
    <property type="entry name" value="Peptidase_S1_PA_chymotrypsin"/>
</dbReference>
<dbReference type="InterPro" id="IPR051333">
    <property type="entry name" value="CLIP_Serine_Protease"/>
</dbReference>
<keyword evidence="1" id="KW-1015">Disulfide bond</keyword>
<evidence type="ECO:0000313" key="5">
    <source>
        <dbReference type="EMBL" id="KRG00961.1"/>
    </source>
</evidence>
<dbReference type="PROSITE" id="PS50240">
    <property type="entry name" value="TRYPSIN_DOM"/>
    <property type="match status" value="1"/>
</dbReference>
<dbReference type="PRINTS" id="PR00722">
    <property type="entry name" value="CHYMOTRYPSIN"/>
</dbReference>
<dbReference type="PROSITE" id="PS00134">
    <property type="entry name" value="TRYPSIN_HIS"/>
    <property type="match status" value="1"/>
</dbReference>
<dbReference type="SMART" id="SM00020">
    <property type="entry name" value="Tryp_SPc"/>
    <property type="match status" value="1"/>
</dbReference>
<dbReference type="AlphaFoldDB" id="A0A0Q9X8K9"/>
<dbReference type="Proteomes" id="UP000009192">
    <property type="component" value="Unassembled WGS sequence"/>
</dbReference>
<dbReference type="KEGG" id="dmo:Dmoj_GI24190"/>
<feature type="signal peptide" evidence="3">
    <location>
        <begin position="1"/>
        <end position="20"/>
    </location>
</feature>
<evidence type="ECO:0000313" key="6">
    <source>
        <dbReference type="Proteomes" id="UP000009192"/>
    </source>
</evidence>
<dbReference type="GO" id="GO:0004252">
    <property type="term" value="F:serine-type endopeptidase activity"/>
    <property type="evidence" value="ECO:0007669"/>
    <property type="project" value="InterPro"/>
</dbReference>
<evidence type="ECO:0000256" key="2">
    <source>
        <dbReference type="RuleBase" id="RU363034"/>
    </source>
</evidence>
<keyword evidence="2 5" id="KW-0378">Hydrolase</keyword>
<dbReference type="CDD" id="cd00190">
    <property type="entry name" value="Tryp_SPc"/>
    <property type="match status" value="1"/>
</dbReference>
<keyword evidence="2" id="KW-0720">Serine protease</keyword>
<proteinExistence type="predicted"/>
<dbReference type="SMR" id="A0A0Q9X8K9"/>
<feature type="domain" description="Peptidase S1" evidence="4">
    <location>
        <begin position="87"/>
        <end position="333"/>
    </location>
</feature>
<reference evidence="5 6" key="1">
    <citation type="journal article" date="2007" name="Nature">
        <title>Evolution of genes and genomes on the Drosophila phylogeny.</title>
        <authorList>
            <consortium name="Drosophila 12 Genomes Consortium"/>
            <person name="Clark A.G."/>
            <person name="Eisen M.B."/>
            <person name="Smith D.R."/>
            <person name="Bergman C.M."/>
            <person name="Oliver B."/>
            <person name="Markow T.A."/>
            <person name="Kaufman T.C."/>
            <person name="Kellis M."/>
            <person name="Gelbart W."/>
            <person name="Iyer V.N."/>
            <person name="Pollard D.A."/>
            <person name="Sackton T.B."/>
            <person name="Larracuente A.M."/>
            <person name="Singh N.D."/>
            <person name="Abad J.P."/>
            <person name="Abt D.N."/>
            <person name="Adryan B."/>
            <person name="Aguade M."/>
            <person name="Akashi H."/>
            <person name="Anderson W.W."/>
            <person name="Aquadro C.F."/>
            <person name="Ardell D.H."/>
            <person name="Arguello R."/>
            <person name="Artieri C.G."/>
            <person name="Barbash D.A."/>
            <person name="Barker D."/>
            <person name="Barsanti P."/>
            <person name="Batterham P."/>
            <person name="Batzoglou S."/>
            <person name="Begun D."/>
            <person name="Bhutkar A."/>
            <person name="Blanco E."/>
            <person name="Bosak S.A."/>
            <person name="Bradley R.K."/>
            <person name="Brand A.D."/>
            <person name="Brent M.R."/>
            <person name="Brooks A.N."/>
            <person name="Brown R.H."/>
            <person name="Butlin R.K."/>
            <person name="Caggese C."/>
            <person name="Calvi B.R."/>
            <person name="Bernardo de Carvalho A."/>
            <person name="Caspi A."/>
            <person name="Castrezana S."/>
            <person name="Celniker S.E."/>
            <person name="Chang J.L."/>
            <person name="Chapple C."/>
            <person name="Chatterji S."/>
            <person name="Chinwalla A."/>
            <person name="Civetta A."/>
            <person name="Clifton S.W."/>
            <person name="Comeron J.M."/>
            <person name="Costello J.C."/>
            <person name="Coyne J.A."/>
            <person name="Daub J."/>
            <person name="David R.G."/>
            <person name="Delcher A.L."/>
            <person name="Delehaunty K."/>
            <person name="Do C.B."/>
            <person name="Ebling H."/>
            <person name="Edwards K."/>
            <person name="Eickbush T."/>
            <person name="Evans J.D."/>
            <person name="Filipski A."/>
            <person name="Findeiss S."/>
            <person name="Freyhult E."/>
            <person name="Fulton L."/>
            <person name="Fulton R."/>
            <person name="Garcia A.C."/>
            <person name="Gardiner A."/>
            <person name="Garfield D.A."/>
            <person name="Garvin B.E."/>
            <person name="Gibson G."/>
            <person name="Gilbert D."/>
            <person name="Gnerre S."/>
            <person name="Godfrey J."/>
            <person name="Good R."/>
            <person name="Gotea V."/>
            <person name="Gravely B."/>
            <person name="Greenberg A.J."/>
            <person name="Griffiths-Jones S."/>
            <person name="Gross S."/>
            <person name="Guigo R."/>
            <person name="Gustafson E.A."/>
            <person name="Haerty W."/>
            <person name="Hahn M.W."/>
            <person name="Halligan D.L."/>
            <person name="Halpern A.L."/>
            <person name="Halter G.M."/>
            <person name="Han M.V."/>
            <person name="Heger A."/>
            <person name="Hillier L."/>
            <person name="Hinrichs A.S."/>
            <person name="Holmes I."/>
            <person name="Hoskins R.A."/>
            <person name="Hubisz M.J."/>
            <person name="Hultmark D."/>
            <person name="Huntley M.A."/>
            <person name="Jaffe D.B."/>
            <person name="Jagadeeshan S."/>
            <person name="Jeck W.R."/>
            <person name="Johnson J."/>
            <person name="Jones C.D."/>
            <person name="Jordan W.C."/>
            <person name="Karpen G.H."/>
            <person name="Kataoka E."/>
            <person name="Keightley P.D."/>
            <person name="Kheradpour P."/>
            <person name="Kirkness E.F."/>
            <person name="Koerich L.B."/>
            <person name="Kristiansen K."/>
            <person name="Kudrna D."/>
            <person name="Kulathinal R.J."/>
            <person name="Kumar S."/>
            <person name="Kwok R."/>
            <person name="Lander E."/>
            <person name="Langley C.H."/>
            <person name="Lapoint R."/>
            <person name="Lazzaro B.P."/>
            <person name="Lee S.J."/>
            <person name="Levesque L."/>
            <person name="Li R."/>
            <person name="Lin C.F."/>
            <person name="Lin M.F."/>
            <person name="Lindblad-Toh K."/>
            <person name="Llopart A."/>
            <person name="Long M."/>
            <person name="Low L."/>
            <person name="Lozovsky E."/>
            <person name="Lu J."/>
            <person name="Luo M."/>
            <person name="Machado C.A."/>
            <person name="Makalowski W."/>
            <person name="Marzo M."/>
            <person name="Matsuda M."/>
            <person name="Matzkin L."/>
            <person name="McAllister B."/>
            <person name="McBride C.S."/>
            <person name="McKernan B."/>
            <person name="McKernan K."/>
            <person name="Mendez-Lago M."/>
            <person name="Minx P."/>
            <person name="Mollenhauer M.U."/>
            <person name="Montooth K."/>
            <person name="Mount S.M."/>
            <person name="Mu X."/>
            <person name="Myers E."/>
            <person name="Negre B."/>
            <person name="Newfeld S."/>
            <person name="Nielsen R."/>
            <person name="Noor M.A."/>
            <person name="O'Grady P."/>
            <person name="Pachter L."/>
            <person name="Papaceit M."/>
            <person name="Parisi M.J."/>
            <person name="Parisi M."/>
            <person name="Parts L."/>
            <person name="Pedersen J.S."/>
            <person name="Pesole G."/>
            <person name="Phillippy A.M."/>
            <person name="Ponting C.P."/>
            <person name="Pop M."/>
            <person name="Porcelli D."/>
            <person name="Powell J.R."/>
            <person name="Prohaska S."/>
            <person name="Pruitt K."/>
            <person name="Puig M."/>
            <person name="Quesneville H."/>
            <person name="Ram K.R."/>
            <person name="Rand D."/>
            <person name="Rasmussen M.D."/>
            <person name="Reed L.K."/>
            <person name="Reenan R."/>
            <person name="Reily A."/>
            <person name="Remington K.A."/>
            <person name="Rieger T.T."/>
            <person name="Ritchie M.G."/>
            <person name="Robin C."/>
            <person name="Rogers Y.H."/>
            <person name="Rohde C."/>
            <person name="Rozas J."/>
            <person name="Rubenfield M.J."/>
            <person name="Ruiz A."/>
            <person name="Russo S."/>
            <person name="Salzberg S.L."/>
            <person name="Sanchez-Gracia A."/>
            <person name="Saranga D.J."/>
            <person name="Sato H."/>
            <person name="Schaeffer S.W."/>
            <person name="Schatz M.C."/>
            <person name="Schlenke T."/>
            <person name="Schwartz R."/>
            <person name="Segarra C."/>
            <person name="Singh R.S."/>
            <person name="Sirot L."/>
            <person name="Sirota M."/>
            <person name="Sisneros N.B."/>
            <person name="Smith C.D."/>
            <person name="Smith T.F."/>
            <person name="Spieth J."/>
            <person name="Stage D.E."/>
            <person name="Stark A."/>
            <person name="Stephan W."/>
            <person name="Strausberg R.L."/>
            <person name="Strempel S."/>
            <person name="Sturgill D."/>
            <person name="Sutton G."/>
            <person name="Sutton G.G."/>
            <person name="Tao W."/>
            <person name="Teichmann S."/>
            <person name="Tobari Y.N."/>
            <person name="Tomimura Y."/>
            <person name="Tsolas J.M."/>
            <person name="Valente V.L."/>
            <person name="Venter E."/>
            <person name="Venter J.C."/>
            <person name="Vicario S."/>
            <person name="Vieira F.G."/>
            <person name="Vilella A.J."/>
            <person name="Villasante A."/>
            <person name="Walenz B."/>
            <person name="Wang J."/>
            <person name="Wasserman M."/>
            <person name="Watts T."/>
            <person name="Wilson D."/>
            <person name="Wilson R.K."/>
            <person name="Wing R.A."/>
            <person name="Wolfner M.F."/>
            <person name="Wong A."/>
            <person name="Wong G.K."/>
            <person name="Wu C.I."/>
            <person name="Wu G."/>
            <person name="Yamamoto D."/>
            <person name="Yang H.P."/>
            <person name="Yang S.P."/>
            <person name="Yorke J.A."/>
            <person name="Yoshida K."/>
            <person name="Zdobnov E."/>
            <person name="Zhang P."/>
            <person name="Zhang Y."/>
            <person name="Zimin A.V."/>
            <person name="Baldwin J."/>
            <person name="Abdouelleil A."/>
            <person name="Abdulkadir J."/>
            <person name="Abebe A."/>
            <person name="Abera B."/>
            <person name="Abreu J."/>
            <person name="Acer S.C."/>
            <person name="Aftuck L."/>
            <person name="Alexander A."/>
            <person name="An P."/>
            <person name="Anderson E."/>
            <person name="Anderson S."/>
            <person name="Arachi H."/>
            <person name="Azer M."/>
            <person name="Bachantsang P."/>
            <person name="Barry A."/>
            <person name="Bayul T."/>
            <person name="Berlin A."/>
            <person name="Bessette D."/>
            <person name="Bloom T."/>
            <person name="Blye J."/>
            <person name="Boguslavskiy L."/>
            <person name="Bonnet C."/>
            <person name="Boukhgalter B."/>
            <person name="Bourzgui I."/>
            <person name="Brown A."/>
            <person name="Cahill P."/>
            <person name="Channer S."/>
            <person name="Cheshatsang Y."/>
            <person name="Chuda L."/>
            <person name="Citroen M."/>
            <person name="Collymore A."/>
            <person name="Cooke P."/>
            <person name="Costello M."/>
            <person name="D'Aco K."/>
            <person name="Daza R."/>
            <person name="De Haan G."/>
            <person name="DeGray S."/>
            <person name="DeMaso C."/>
            <person name="Dhargay N."/>
            <person name="Dooley K."/>
            <person name="Dooley E."/>
            <person name="Doricent M."/>
            <person name="Dorje P."/>
            <person name="Dorjee K."/>
            <person name="Dupes A."/>
            <person name="Elong R."/>
            <person name="Falk J."/>
            <person name="Farina A."/>
            <person name="Faro S."/>
            <person name="Ferguson D."/>
            <person name="Fisher S."/>
            <person name="Foley C.D."/>
            <person name="Franke A."/>
            <person name="Friedrich D."/>
            <person name="Gadbois L."/>
            <person name="Gearin G."/>
            <person name="Gearin C.R."/>
            <person name="Giannoukos G."/>
            <person name="Goode T."/>
            <person name="Graham J."/>
            <person name="Grandbois E."/>
            <person name="Grewal S."/>
            <person name="Gyaltsen K."/>
            <person name="Hafez N."/>
            <person name="Hagos B."/>
            <person name="Hall J."/>
            <person name="Henson C."/>
            <person name="Hollinger A."/>
            <person name="Honan T."/>
            <person name="Huard M.D."/>
            <person name="Hughes L."/>
            <person name="Hurhula B."/>
            <person name="Husby M.E."/>
            <person name="Kamat A."/>
            <person name="Kanga B."/>
            <person name="Kashin S."/>
            <person name="Khazanovich D."/>
            <person name="Kisner P."/>
            <person name="Lance K."/>
            <person name="Lara M."/>
            <person name="Lee W."/>
            <person name="Lennon N."/>
            <person name="Letendre F."/>
            <person name="LeVine R."/>
            <person name="Lipovsky A."/>
            <person name="Liu X."/>
            <person name="Liu J."/>
            <person name="Liu S."/>
            <person name="Lokyitsang T."/>
            <person name="Lokyitsang Y."/>
            <person name="Lubonja R."/>
            <person name="Lui A."/>
            <person name="MacDonald P."/>
            <person name="Magnisalis V."/>
            <person name="Maru K."/>
            <person name="Matthews C."/>
            <person name="McCusker W."/>
            <person name="McDonough S."/>
            <person name="Mehta T."/>
            <person name="Meldrim J."/>
            <person name="Meneus L."/>
            <person name="Mihai O."/>
            <person name="Mihalev A."/>
            <person name="Mihova T."/>
            <person name="Mittelman R."/>
            <person name="Mlenga V."/>
            <person name="Montmayeur A."/>
            <person name="Mulrain L."/>
            <person name="Navidi A."/>
            <person name="Naylor J."/>
            <person name="Negash T."/>
            <person name="Nguyen T."/>
            <person name="Nguyen N."/>
            <person name="Nicol R."/>
            <person name="Norbu C."/>
            <person name="Norbu N."/>
            <person name="Novod N."/>
            <person name="O'Neill B."/>
            <person name="Osman S."/>
            <person name="Markiewicz E."/>
            <person name="Oyono O.L."/>
            <person name="Patti C."/>
            <person name="Phunkhang P."/>
            <person name="Pierre F."/>
            <person name="Priest M."/>
            <person name="Raghuraman S."/>
            <person name="Rege F."/>
            <person name="Reyes R."/>
            <person name="Rise C."/>
            <person name="Rogov P."/>
            <person name="Ross K."/>
            <person name="Ryan E."/>
            <person name="Settipalli S."/>
            <person name="Shea T."/>
            <person name="Sherpa N."/>
            <person name="Shi L."/>
            <person name="Shih D."/>
            <person name="Sparrow T."/>
            <person name="Spaulding J."/>
            <person name="Stalker J."/>
            <person name="Stange-Thomann N."/>
            <person name="Stavropoulos S."/>
            <person name="Stone C."/>
            <person name="Strader C."/>
            <person name="Tesfaye S."/>
            <person name="Thomson T."/>
            <person name="Thoulutsang Y."/>
            <person name="Thoulutsang D."/>
            <person name="Topham K."/>
            <person name="Topping I."/>
            <person name="Tsamla T."/>
            <person name="Vassiliev H."/>
            <person name="Vo A."/>
            <person name="Wangchuk T."/>
            <person name="Wangdi T."/>
            <person name="Weiand M."/>
            <person name="Wilkinson J."/>
            <person name="Wilson A."/>
            <person name="Yadav S."/>
            <person name="Young G."/>
            <person name="Yu Q."/>
            <person name="Zembek L."/>
            <person name="Zhong D."/>
            <person name="Zimmer A."/>
            <person name="Zwirko Z."/>
            <person name="Jaffe D.B."/>
            <person name="Alvarez P."/>
            <person name="Brockman W."/>
            <person name="Butler J."/>
            <person name="Chin C."/>
            <person name="Gnerre S."/>
            <person name="Grabherr M."/>
            <person name="Kleber M."/>
            <person name="Mauceli E."/>
            <person name="MacCallum I."/>
        </authorList>
    </citation>
    <scope>NUCLEOTIDE SEQUENCE [LARGE SCALE GENOMIC DNA]</scope>
    <source>
        <strain evidence="6">Tucson 15081-1352.22</strain>
    </source>
</reference>
<feature type="chain" id="PRO_5006387640" evidence="3">
    <location>
        <begin position="21"/>
        <end position="335"/>
    </location>
</feature>
<keyword evidence="6" id="KW-1185">Reference proteome</keyword>
<dbReference type="PANTHER" id="PTHR24260">
    <property type="match status" value="1"/>
</dbReference>
<dbReference type="PROSITE" id="PS00135">
    <property type="entry name" value="TRYPSIN_SER"/>
    <property type="match status" value="1"/>
</dbReference>
<dbReference type="InterPro" id="IPR001254">
    <property type="entry name" value="Trypsin_dom"/>
</dbReference>
<dbReference type="FunCoup" id="A0A0Q9X8K9">
    <property type="interactions" value="7"/>
</dbReference>
<accession>A0A0Q9X8K9</accession>
<organism evidence="5 6">
    <name type="scientific">Drosophila mojavensis</name>
    <name type="common">Fruit fly</name>
    <dbReference type="NCBI Taxonomy" id="7230"/>
    <lineage>
        <taxon>Eukaryota</taxon>
        <taxon>Metazoa</taxon>
        <taxon>Ecdysozoa</taxon>
        <taxon>Arthropoda</taxon>
        <taxon>Hexapoda</taxon>
        <taxon>Insecta</taxon>
        <taxon>Pterygota</taxon>
        <taxon>Neoptera</taxon>
        <taxon>Endopterygota</taxon>
        <taxon>Diptera</taxon>
        <taxon>Brachycera</taxon>
        <taxon>Muscomorpha</taxon>
        <taxon>Ephydroidea</taxon>
        <taxon>Drosophilidae</taxon>
        <taxon>Drosophila</taxon>
    </lineage>
</organism>
<dbReference type="GO" id="GO:0006508">
    <property type="term" value="P:proteolysis"/>
    <property type="evidence" value="ECO:0007669"/>
    <property type="project" value="UniProtKB-KW"/>
</dbReference>
<evidence type="ECO:0000259" key="4">
    <source>
        <dbReference type="PROSITE" id="PS50240"/>
    </source>
</evidence>
<dbReference type="PANTHER" id="PTHR24260:SF147">
    <property type="entry name" value="EG:BACR7A4.3 PROTEIN-RELATED"/>
    <property type="match status" value="1"/>
</dbReference>
<keyword evidence="3" id="KW-0732">Signal</keyword>
<dbReference type="SUPFAM" id="SSF50494">
    <property type="entry name" value="Trypsin-like serine proteases"/>
    <property type="match status" value="1"/>
</dbReference>
<dbReference type="InterPro" id="IPR033116">
    <property type="entry name" value="TRYPSIN_SER"/>
</dbReference>
<dbReference type="InterPro" id="IPR018114">
    <property type="entry name" value="TRYPSIN_HIS"/>
</dbReference>
<dbReference type="FunFam" id="2.40.10.10:FF:000157">
    <property type="entry name" value="GH18608p"/>
    <property type="match status" value="1"/>
</dbReference>
<sequence length="335" mass="37825">MWLRWAHLLLALLPIHLIFGQINDIVRSKSNYKSTQTAFIPESLPSTACTSYKKSVFEEQIGYSFLFPNAPVMYETIDNCLSYTPLIVGGQPADPKEFPHVARLGHRNERERAKIEWFCGGTLISDRFVLTAAHCFESEQGELNVVRLGDLDFENDQEDASPRNYAVANYYRHPQFISPALYNDIGMVKLAERVQFDRYKHPACLPFESGQNMPSFIAVGWGSTNFASKSSAKLLKVKLNYIADDVCRRVIGKSDDYPRGFEPATQMCVGSSRAMDTCSGDSGGPILVYHKEYPCMYHVMGITSAGIACGTPRIPSIYTRVYYYLDWITHIMANF</sequence>
<gene>
    <name evidence="5" type="primary">Dmoj\GI24190</name>
    <name evidence="5" type="ORF">Dmoj_GI24190</name>
</gene>
<dbReference type="Pfam" id="PF00089">
    <property type="entry name" value="Trypsin"/>
    <property type="match status" value="1"/>
</dbReference>
<keyword evidence="2" id="KW-0645">Protease</keyword>
<dbReference type="EC" id="3.4.21.-" evidence="5"/>